<proteinExistence type="inferred from homology"/>
<dbReference type="Gene3D" id="3.40.190.290">
    <property type="match status" value="1"/>
</dbReference>
<dbReference type="GO" id="GO:0043565">
    <property type="term" value="F:sequence-specific DNA binding"/>
    <property type="evidence" value="ECO:0007669"/>
    <property type="project" value="TreeGrafter"/>
</dbReference>
<feature type="domain" description="HTH lysR-type" evidence="6">
    <location>
        <begin position="1"/>
        <end position="61"/>
    </location>
</feature>
<keyword evidence="4" id="KW-0804">Transcription</keyword>
<dbReference type="EMBL" id="NBTY01000135">
    <property type="protein sequence ID" value="OTP70837.1"/>
    <property type="molecule type" value="Genomic_DNA"/>
</dbReference>
<dbReference type="PANTHER" id="PTHR30537">
    <property type="entry name" value="HTH-TYPE TRANSCRIPTIONAL REGULATOR"/>
    <property type="match status" value="1"/>
</dbReference>
<name>A0A242MI31_CABSO</name>
<comment type="similarity">
    <text evidence="1">Belongs to the LysR transcriptional regulatory family.</text>
</comment>
<dbReference type="InterPro" id="IPR000847">
    <property type="entry name" value="LysR_HTH_N"/>
</dbReference>
<dbReference type="Pfam" id="PF03466">
    <property type="entry name" value="LysR_substrate"/>
    <property type="match status" value="1"/>
</dbReference>
<evidence type="ECO:0000313" key="7">
    <source>
        <dbReference type="EMBL" id="OTP70837.1"/>
    </source>
</evidence>
<feature type="region of interest" description="Disordered" evidence="5">
    <location>
        <begin position="330"/>
        <end position="349"/>
    </location>
</feature>
<dbReference type="SUPFAM" id="SSF46785">
    <property type="entry name" value="Winged helix' DNA-binding domain"/>
    <property type="match status" value="1"/>
</dbReference>
<accession>A0A242MI31</accession>
<dbReference type="Gene3D" id="1.10.10.10">
    <property type="entry name" value="Winged helix-like DNA-binding domain superfamily/Winged helix DNA-binding domain"/>
    <property type="match status" value="1"/>
</dbReference>
<sequence>MRGSDFADVRAFVSVAEQGSFARAAGQLAVSPSALSQTIRGFEERLGVRLFNRTTRSTSLTEAGARLLARMQPLLAEFDAALEDAAENQEKPSGTLRVCAPQMAIIHLLQPMLGVFQQRYPDVVLDLTSDESLGDIVARGFDAGIRLGEHVDQDMVAVRVGPDLRQIAVASPEYLEKHGVPHTPHDLHDHRCINWRRAGQTSVYNWEFAKDGQWFDVSVKGTLIVNDCAVALQAATDGLGITVWTEDWMGPQLRSGRLVPLLQEWSPFFQGSTSITRAALACPQHCAHSSTWSKASRWEQAPHARNFPRCSHPDCRPTANESKRPDCLIRKSSTDSITGPPGSIRIGNL</sequence>
<keyword evidence="3" id="KW-0238">DNA-binding</keyword>
<evidence type="ECO:0000256" key="5">
    <source>
        <dbReference type="SAM" id="MobiDB-lite"/>
    </source>
</evidence>
<dbReference type="GO" id="GO:0003700">
    <property type="term" value="F:DNA-binding transcription factor activity"/>
    <property type="evidence" value="ECO:0007669"/>
    <property type="project" value="InterPro"/>
</dbReference>
<dbReference type="CDD" id="cd08474">
    <property type="entry name" value="PBP2_CrgA_like_5"/>
    <property type="match status" value="1"/>
</dbReference>
<evidence type="ECO:0000259" key="6">
    <source>
        <dbReference type="PROSITE" id="PS50931"/>
    </source>
</evidence>
<keyword evidence="2" id="KW-0805">Transcription regulation</keyword>
<evidence type="ECO:0000256" key="4">
    <source>
        <dbReference type="ARBA" id="ARBA00023163"/>
    </source>
</evidence>
<dbReference type="RefSeq" id="WP_256927875.1">
    <property type="nucleotide sequence ID" value="NZ_NBTY01000135.1"/>
</dbReference>
<dbReference type="GO" id="GO:0006351">
    <property type="term" value="P:DNA-templated transcription"/>
    <property type="evidence" value="ECO:0007669"/>
    <property type="project" value="TreeGrafter"/>
</dbReference>
<dbReference type="InterPro" id="IPR005119">
    <property type="entry name" value="LysR_subst-bd"/>
</dbReference>
<dbReference type="Pfam" id="PF00126">
    <property type="entry name" value="HTH_1"/>
    <property type="match status" value="1"/>
</dbReference>
<dbReference type="PROSITE" id="PS50931">
    <property type="entry name" value="HTH_LYSR"/>
    <property type="match status" value="1"/>
</dbReference>
<gene>
    <name evidence="7" type="ORF">PAMC26510_24740</name>
</gene>
<dbReference type="AlphaFoldDB" id="A0A242MI31"/>
<dbReference type="FunFam" id="1.10.10.10:FF:000001">
    <property type="entry name" value="LysR family transcriptional regulator"/>
    <property type="match status" value="1"/>
</dbReference>
<evidence type="ECO:0000256" key="3">
    <source>
        <dbReference type="ARBA" id="ARBA00023125"/>
    </source>
</evidence>
<organism evidence="7 8">
    <name type="scientific">Caballeronia sordidicola</name>
    <name type="common">Burkholderia sordidicola</name>
    <dbReference type="NCBI Taxonomy" id="196367"/>
    <lineage>
        <taxon>Bacteria</taxon>
        <taxon>Pseudomonadati</taxon>
        <taxon>Pseudomonadota</taxon>
        <taxon>Betaproteobacteria</taxon>
        <taxon>Burkholderiales</taxon>
        <taxon>Burkholderiaceae</taxon>
        <taxon>Caballeronia</taxon>
    </lineage>
</organism>
<comment type="caution">
    <text evidence="7">The sequence shown here is derived from an EMBL/GenBank/DDBJ whole genome shotgun (WGS) entry which is preliminary data.</text>
</comment>
<evidence type="ECO:0000256" key="1">
    <source>
        <dbReference type="ARBA" id="ARBA00009437"/>
    </source>
</evidence>
<dbReference type="InterPro" id="IPR058163">
    <property type="entry name" value="LysR-type_TF_proteobact-type"/>
</dbReference>
<dbReference type="SUPFAM" id="SSF53850">
    <property type="entry name" value="Periplasmic binding protein-like II"/>
    <property type="match status" value="1"/>
</dbReference>
<protein>
    <submittedName>
        <fullName evidence="7">Transcriptional regulator, LysR family</fullName>
    </submittedName>
</protein>
<dbReference type="InterPro" id="IPR036388">
    <property type="entry name" value="WH-like_DNA-bd_sf"/>
</dbReference>
<dbReference type="InterPro" id="IPR036390">
    <property type="entry name" value="WH_DNA-bd_sf"/>
</dbReference>
<reference evidence="7 8" key="1">
    <citation type="submission" date="2017-03" db="EMBL/GenBank/DDBJ databases">
        <title>Genome analysis of strain PAMC 26510.</title>
        <authorList>
            <person name="Oh H.-M."/>
            <person name="Yang J.-A."/>
        </authorList>
    </citation>
    <scope>NUCLEOTIDE SEQUENCE [LARGE SCALE GENOMIC DNA]</scope>
    <source>
        <strain evidence="7 8">PAMC 26510</strain>
    </source>
</reference>
<dbReference type="Proteomes" id="UP000194546">
    <property type="component" value="Unassembled WGS sequence"/>
</dbReference>
<evidence type="ECO:0000313" key="8">
    <source>
        <dbReference type="Proteomes" id="UP000194546"/>
    </source>
</evidence>
<evidence type="ECO:0000256" key="2">
    <source>
        <dbReference type="ARBA" id="ARBA00023015"/>
    </source>
</evidence>
<dbReference type="PANTHER" id="PTHR30537:SF1">
    <property type="entry name" value="HTH-TYPE TRANSCRIPTIONAL REGULATOR PGRR"/>
    <property type="match status" value="1"/>
</dbReference>